<reference evidence="4 5" key="1">
    <citation type="submission" date="2018-02" db="EMBL/GenBank/DDBJ databases">
        <title>Subsurface microbial communities from deep shales in Ohio and West Virginia, USA.</title>
        <authorList>
            <person name="Wrighton K."/>
        </authorList>
    </citation>
    <scope>NUCLEOTIDE SEQUENCE [LARGE SCALE GENOMIC DNA]</scope>
    <source>
        <strain evidence="4 5">OWC-G53F</strain>
    </source>
</reference>
<feature type="compositionally biased region" description="Polar residues" evidence="2">
    <location>
        <begin position="368"/>
        <end position="378"/>
    </location>
</feature>
<feature type="coiled-coil region" evidence="1">
    <location>
        <begin position="61"/>
        <end position="105"/>
    </location>
</feature>
<evidence type="ECO:0000256" key="3">
    <source>
        <dbReference type="SAM" id="Phobius"/>
    </source>
</evidence>
<feature type="coiled-coil region" evidence="1">
    <location>
        <begin position="150"/>
        <end position="219"/>
    </location>
</feature>
<keyword evidence="3" id="KW-0472">Membrane</keyword>
<keyword evidence="3" id="KW-0812">Transmembrane</keyword>
<keyword evidence="5" id="KW-1185">Reference proteome</keyword>
<gene>
    <name evidence="4" type="ORF">B0F88_11378</name>
</gene>
<dbReference type="OrthoDB" id="5566297at2"/>
<evidence type="ECO:0000313" key="5">
    <source>
        <dbReference type="Proteomes" id="UP000238071"/>
    </source>
</evidence>
<dbReference type="Proteomes" id="UP000238071">
    <property type="component" value="Unassembled WGS sequence"/>
</dbReference>
<keyword evidence="1" id="KW-0175">Coiled coil</keyword>
<protein>
    <submittedName>
        <fullName evidence="4">Uncharacterized protein</fullName>
    </submittedName>
</protein>
<name>A0A2S6GR61_9GAMM</name>
<feature type="transmembrane region" description="Helical" evidence="3">
    <location>
        <begin position="24"/>
        <end position="44"/>
    </location>
</feature>
<dbReference type="EMBL" id="PTIY01000013">
    <property type="protein sequence ID" value="PPK67738.1"/>
    <property type="molecule type" value="Genomic_DNA"/>
</dbReference>
<comment type="caution">
    <text evidence="4">The sequence shown here is derived from an EMBL/GenBank/DDBJ whole genome shotgun (WGS) entry which is preliminary data.</text>
</comment>
<proteinExistence type="predicted"/>
<dbReference type="AlphaFoldDB" id="A0A2S6GR61"/>
<evidence type="ECO:0000256" key="1">
    <source>
        <dbReference type="SAM" id="Coils"/>
    </source>
</evidence>
<sequence length="406" mass="44947">MQTYLPLIKAMFPEWYFFAMNNPLSVTVAFATAIWLLTAIFYSIRIAALKRGKVACEKAGIENLNAAQQQLLQNQDELAAATEQMEKAQQAAQDETQRALAVEQLIYQRNQQIAGIIQTLATSFDLGERPLLASEDMKADALWQQHDKVIGQLIERLRSEQQAKTELQQAYKAESAKLAEKEGLFQALQTTLAAHTHQLSKLEQALEQQKTMLQHQDNAHQALTDTLKQYRTDAPRPAEPETIKPVNIIEPPVQLQESPKIADTPVVAEPGPVTLAPQVNEEPLAAVTLQNEDTQIEFVVSTRIPPEIKPEPVVEEAPPAALNIEQSPAAPAKGSLGKIKNLFGKKQQPVKTEPQWSATKADEKEFQPLTSAEAQQPATPGEASKPDAKKPGKLKGFYNKFKSKDK</sequence>
<accession>A0A2S6GR61</accession>
<organism evidence="4 5">
    <name type="scientific">Methylobacter tundripaludum</name>
    <dbReference type="NCBI Taxonomy" id="173365"/>
    <lineage>
        <taxon>Bacteria</taxon>
        <taxon>Pseudomonadati</taxon>
        <taxon>Pseudomonadota</taxon>
        <taxon>Gammaproteobacteria</taxon>
        <taxon>Methylococcales</taxon>
        <taxon>Methylococcaceae</taxon>
        <taxon>Methylobacter</taxon>
    </lineage>
</organism>
<dbReference type="RefSeq" id="WP_146083362.1">
    <property type="nucleotide sequence ID" value="NZ_PTIY01000013.1"/>
</dbReference>
<keyword evidence="3" id="KW-1133">Transmembrane helix</keyword>
<evidence type="ECO:0000256" key="2">
    <source>
        <dbReference type="SAM" id="MobiDB-lite"/>
    </source>
</evidence>
<evidence type="ECO:0000313" key="4">
    <source>
        <dbReference type="EMBL" id="PPK67738.1"/>
    </source>
</evidence>
<feature type="region of interest" description="Disordered" evidence="2">
    <location>
        <begin position="342"/>
        <end position="406"/>
    </location>
</feature>